<sequence>MLSMSGMAPFFDSRITWPRQIEALGGCVLSRLPKWVEYGAFLLALIAGSVNAVALIGFQHQAVSHLSGTATLIGSALLNPIPGTLLHLIGILLSFLFGSALSGFMLTGTSLKLGRLYDVLLIIEAALLLIAMYFLLNNHTSGHYFASAACGLQNALATTYSGAVVRTTHLTGIFTDLGIMLGGALQGKPMDKRRAFLLLIIVTGFIFGGSIGTWLFHQFSFYALSVPAGLCVFLAILYRLYSSRLMRSVEPV</sequence>
<gene>
    <name evidence="2" type="ORF">SAMN02745753_01569</name>
</gene>
<name>A0A1M5A1E4_9GAMM</name>
<evidence type="ECO:0000256" key="1">
    <source>
        <dbReference type="SAM" id="Phobius"/>
    </source>
</evidence>
<keyword evidence="1" id="KW-0472">Membrane</keyword>
<dbReference type="EMBL" id="FQVF01000006">
    <property type="protein sequence ID" value="SHF24061.1"/>
    <property type="molecule type" value="Genomic_DNA"/>
</dbReference>
<feature type="transmembrane region" description="Helical" evidence="1">
    <location>
        <begin position="221"/>
        <end position="241"/>
    </location>
</feature>
<dbReference type="InterPro" id="IPR010699">
    <property type="entry name" value="DUF1275"/>
</dbReference>
<evidence type="ECO:0000313" key="2">
    <source>
        <dbReference type="EMBL" id="SHF24061.1"/>
    </source>
</evidence>
<feature type="transmembrane region" description="Helical" evidence="1">
    <location>
        <begin position="70"/>
        <end position="96"/>
    </location>
</feature>
<dbReference type="Pfam" id="PF06912">
    <property type="entry name" value="DUF1275"/>
    <property type="match status" value="1"/>
</dbReference>
<dbReference type="Proteomes" id="UP000184517">
    <property type="component" value="Unassembled WGS sequence"/>
</dbReference>
<protein>
    <submittedName>
        <fullName evidence="2">Uncharacterized membrane protein YoaK, UPF0700 family</fullName>
    </submittedName>
</protein>
<feature type="transmembrane region" description="Helical" evidence="1">
    <location>
        <begin position="38"/>
        <end position="58"/>
    </location>
</feature>
<dbReference type="STRING" id="1122206.SAMN02745753_01569"/>
<feature type="transmembrane region" description="Helical" evidence="1">
    <location>
        <begin position="116"/>
        <end position="136"/>
    </location>
</feature>
<dbReference type="PANTHER" id="PTHR37314:SF4">
    <property type="entry name" value="UPF0700 TRANSMEMBRANE PROTEIN YOAK"/>
    <property type="match status" value="1"/>
</dbReference>
<dbReference type="PANTHER" id="PTHR37314">
    <property type="entry name" value="SLR0142 PROTEIN"/>
    <property type="match status" value="1"/>
</dbReference>
<feature type="transmembrane region" description="Helical" evidence="1">
    <location>
        <begin position="195"/>
        <end position="215"/>
    </location>
</feature>
<reference evidence="3" key="1">
    <citation type="submission" date="2016-11" db="EMBL/GenBank/DDBJ databases">
        <authorList>
            <person name="Varghese N."/>
            <person name="Submissions S."/>
        </authorList>
    </citation>
    <scope>NUCLEOTIDE SEQUENCE [LARGE SCALE GENOMIC DNA]</scope>
    <source>
        <strain evidence="3">DSM 16579</strain>
    </source>
</reference>
<proteinExistence type="predicted"/>
<dbReference type="AlphaFoldDB" id="A0A1M5A1E4"/>
<evidence type="ECO:0000313" key="3">
    <source>
        <dbReference type="Proteomes" id="UP000184517"/>
    </source>
</evidence>
<keyword evidence="3" id="KW-1185">Reference proteome</keyword>
<keyword evidence="1" id="KW-1133">Transmembrane helix</keyword>
<accession>A0A1M5A1E4</accession>
<keyword evidence="1" id="KW-0812">Transmembrane</keyword>
<organism evidence="2 3">
    <name type="scientific">Marinomonas polaris DSM 16579</name>
    <dbReference type="NCBI Taxonomy" id="1122206"/>
    <lineage>
        <taxon>Bacteria</taxon>
        <taxon>Pseudomonadati</taxon>
        <taxon>Pseudomonadota</taxon>
        <taxon>Gammaproteobacteria</taxon>
        <taxon>Oceanospirillales</taxon>
        <taxon>Oceanospirillaceae</taxon>
        <taxon>Marinomonas</taxon>
    </lineage>
</organism>